<evidence type="ECO:0000313" key="1">
    <source>
        <dbReference type="EMBL" id="CAM44493.1"/>
    </source>
</evidence>
<evidence type="ECO:0000313" key="2">
    <source>
        <dbReference type="Proteomes" id="UP000007258"/>
    </source>
</evidence>
<proteinExistence type="predicted"/>
<reference evidence="1 2" key="2">
    <citation type="journal article" date="2011" name="Genome Res.">
        <title>Chromosome and gene copy number variation allow major structural change between species and strains of Leishmania.</title>
        <authorList>
            <person name="Rogers M.B."/>
            <person name="Hilley J.D."/>
            <person name="Dickens N.J."/>
            <person name="Wilkes J."/>
            <person name="Bates P.A."/>
            <person name="Depledge D.P."/>
            <person name="Harris D."/>
            <person name="Her Y."/>
            <person name="Herzyk P."/>
            <person name="Imamura H."/>
            <person name="Otto T.D."/>
            <person name="Sanders M."/>
            <person name="Seeger K."/>
            <person name="Dujardin J.C."/>
            <person name="Berriman M."/>
            <person name="Smith D.F."/>
            <person name="Hertz-Fowler C."/>
            <person name="Mottram J.C."/>
        </authorList>
    </citation>
    <scope>NUCLEOTIDE SEQUENCE [LARGE SCALE GENOMIC DNA]</scope>
    <source>
        <strain evidence="1 2">MHOM/BR/75/M2904</strain>
    </source>
</reference>
<dbReference type="KEGG" id="lbz:LBRM_35_7400"/>
<organism evidence="1 2">
    <name type="scientific">Leishmania braziliensis</name>
    <dbReference type="NCBI Taxonomy" id="5660"/>
    <lineage>
        <taxon>Eukaryota</taxon>
        <taxon>Discoba</taxon>
        <taxon>Euglenozoa</taxon>
        <taxon>Kinetoplastea</taxon>
        <taxon>Metakinetoplastina</taxon>
        <taxon>Trypanosomatida</taxon>
        <taxon>Trypanosomatidae</taxon>
        <taxon>Leishmaniinae</taxon>
        <taxon>Leishmania</taxon>
        <taxon>Leishmania braziliensis species complex</taxon>
    </lineage>
</organism>
<dbReference type="AlphaFoldDB" id="A4HQM4"/>
<sequence>FQENDTAPLQLLVGRWCATPWCNSSAIKPNFSPLWWWIKVSTLWCKATAVLTLGSSSGSTPPLKKRTWNALGLWGAFCGTQRNGKWTTGPQISKMRRRLLPPSVRQRYARMAFPWRLRMRNTSLTKRSSPSITKHAPGLILCNFSRNFTASMAAVYGWRSFAVTSDENPSWCIL</sequence>
<name>A4HQM4_LEIBR</name>
<dbReference type="GeneID" id="5420336"/>
<dbReference type="InParanoid" id="A4HQM4"/>
<dbReference type="EMBL" id="FR799010">
    <property type="protein sequence ID" value="CAM44493.1"/>
    <property type="molecule type" value="Genomic_DNA"/>
</dbReference>
<gene>
    <name evidence="1" type="ORF">LBRM_35_7400</name>
</gene>
<dbReference type="VEuPathDB" id="TriTrypDB:LbrM.35.7400"/>
<accession>A4HQM4</accession>
<protein>
    <submittedName>
        <fullName evidence="1">Uncharacterized protein</fullName>
    </submittedName>
</protein>
<reference evidence="1 2" key="1">
    <citation type="journal article" date="2007" name="Nat. Genet.">
        <title>Comparative genomic analysis of three Leishmania species that cause diverse human disease.</title>
        <authorList>
            <person name="Peacock C.S."/>
            <person name="Seeger K."/>
            <person name="Harris D."/>
            <person name="Murphy L."/>
            <person name="Ruiz J.C."/>
            <person name="Quail M.A."/>
            <person name="Peters N."/>
            <person name="Adlem E."/>
            <person name="Tivey A."/>
            <person name="Aslett M."/>
            <person name="Kerhornou A."/>
            <person name="Ivens A."/>
            <person name="Fraser A."/>
            <person name="Rajandream M.A."/>
            <person name="Carver T."/>
            <person name="Norbertczak H."/>
            <person name="Chillingworth T."/>
            <person name="Hance Z."/>
            <person name="Jagels K."/>
            <person name="Moule S."/>
            <person name="Ormond D."/>
            <person name="Rutter S."/>
            <person name="Squares R."/>
            <person name="Whitehead S."/>
            <person name="Rabbinowitsch E."/>
            <person name="Arrowsmith C."/>
            <person name="White B."/>
            <person name="Thurston S."/>
            <person name="Bringaud F."/>
            <person name="Baldauf S.L."/>
            <person name="Faulconbridge A."/>
            <person name="Jeffares D."/>
            <person name="Depledge D.P."/>
            <person name="Oyola S.O."/>
            <person name="Hilley J.D."/>
            <person name="Brito L.O."/>
            <person name="Tosi L.R."/>
            <person name="Barrell B."/>
            <person name="Cruz A.K."/>
            <person name="Mottram J.C."/>
            <person name="Smith D.F."/>
            <person name="Berriman M."/>
        </authorList>
    </citation>
    <scope>NUCLEOTIDE SEQUENCE [LARGE SCALE GENOMIC DNA]</scope>
    <source>
        <strain evidence="1 2">MHOM/BR/75/M2904</strain>
    </source>
</reference>
<dbReference type="RefSeq" id="XP_001569349.1">
    <property type="nucleotide sequence ID" value="XM_001569299.1"/>
</dbReference>
<feature type="non-terminal residue" evidence="1">
    <location>
        <position position="1"/>
    </location>
</feature>
<keyword evidence="2" id="KW-1185">Reference proteome</keyword>
<dbReference type="Proteomes" id="UP000007258">
    <property type="component" value="Chromosome 36"/>
</dbReference>